<sequence length="83" mass="9212">MITSALFFIPSRLYSKNIRRLTFILLLVPYARASILKTPANFHSSAGAAFSAAWASNCCRPLFFVSANPLMTLPYMGANCCRF</sequence>
<dbReference type="Proteomes" id="UP000070376">
    <property type="component" value="Unassembled WGS sequence"/>
</dbReference>
<protein>
    <submittedName>
        <fullName evidence="1">Uncharacterized protein</fullName>
    </submittedName>
</protein>
<proteinExistence type="predicted"/>
<accession>A0A133KBN2</accession>
<dbReference type="EMBL" id="LRPN01000183">
    <property type="protein sequence ID" value="KWZ76940.1"/>
    <property type="molecule type" value="Genomic_DNA"/>
</dbReference>
<evidence type="ECO:0000313" key="1">
    <source>
        <dbReference type="EMBL" id="KWZ76940.1"/>
    </source>
</evidence>
<name>A0A133KBN2_HEYCO</name>
<gene>
    <name evidence="1" type="ORF">HMPREF3213_03540</name>
</gene>
<comment type="caution">
    <text evidence="1">The sequence shown here is derived from an EMBL/GenBank/DDBJ whole genome shotgun (WGS) entry which is preliminary data.</text>
</comment>
<reference evidence="2" key="1">
    <citation type="submission" date="2016-01" db="EMBL/GenBank/DDBJ databases">
        <authorList>
            <person name="Mitreva M."/>
            <person name="Pepin K.H."/>
            <person name="Mihindukulasuriya K.A."/>
            <person name="Fulton R."/>
            <person name="Fronick C."/>
            <person name="O'Laughlin M."/>
            <person name="Miner T."/>
            <person name="Herter B."/>
            <person name="Rosa B.A."/>
            <person name="Cordes M."/>
            <person name="Tomlinson C."/>
            <person name="Wollam A."/>
            <person name="Palsikar V.B."/>
            <person name="Mardis E.R."/>
            <person name="Wilson R.K."/>
        </authorList>
    </citation>
    <scope>NUCLEOTIDE SEQUENCE [LARGE SCALE GENOMIC DNA]</scope>
    <source>
        <strain evidence="2">GED7749B</strain>
    </source>
</reference>
<organism evidence="1 2">
    <name type="scientific">Heyndrickxia coagulans</name>
    <name type="common">Weizmannia coagulans</name>
    <dbReference type="NCBI Taxonomy" id="1398"/>
    <lineage>
        <taxon>Bacteria</taxon>
        <taxon>Bacillati</taxon>
        <taxon>Bacillota</taxon>
        <taxon>Bacilli</taxon>
        <taxon>Bacillales</taxon>
        <taxon>Bacillaceae</taxon>
        <taxon>Heyndrickxia</taxon>
    </lineage>
</organism>
<evidence type="ECO:0000313" key="2">
    <source>
        <dbReference type="Proteomes" id="UP000070376"/>
    </source>
</evidence>
<dbReference type="AlphaFoldDB" id="A0A133KBN2"/>